<dbReference type="AlphaFoldDB" id="A4J7L4"/>
<organism evidence="1 2">
    <name type="scientific">Desulforamulus reducens (strain ATCC BAA-1160 / DSM 100696 / MI-1)</name>
    <name type="common">Desulfotomaculum reducens</name>
    <dbReference type="NCBI Taxonomy" id="349161"/>
    <lineage>
        <taxon>Bacteria</taxon>
        <taxon>Bacillati</taxon>
        <taxon>Bacillota</taxon>
        <taxon>Clostridia</taxon>
        <taxon>Eubacteriales</taxon>
        <taxon>Peptococcaceae</taxon>
        <taxon>Desulforamulus</taxon>
    </lineage>
</organism>
<protein>
    <submittedName>
        <fullName evidence="1">Dehydrogenase (Flavoproteins)</fullName>
    </submittedName>
</protein>
<dbReference type="InterPro" id="IPR036188">
    <property type="entry name" value="FAD/NAD-bd_sf"/>
</dbReference>
<accession>A4J7L4</accession>
<dbReference type="EMBL" id="CP000612">
    <property type="protein sequence ID" value="ABO51067.1"/>
    <property type="molecule type" value="Genomic_DNA"/>
</dbReference>
<dbReference type="STRING" id="349161.Dred_2557"/>
<dbReference type="RefSeq" id="WP_011878865.1">
    <property type="nucleotide sequence ID" value="NC_009253.1"/>
</dbReference>
<name>A4J7L4_DESRM</name>
<dbReference type="OrthoDB" id="25353at2"/>
<dbReference type="Gene3D" id="3.50.50.60">
    <property type="entry name" value="FAD/NAD(P)-binding domain"/>
    <property type="match status" value="2"/>
</dbReference>
<evidence type="ECO:0000313" key="2">
    <source>
        <dbReference type="Proteomes" id="UP000001556"/>
    </source>
</evidence>
<evidence type="ECO:0000313" key="1">
    <source>
        <dbReference type="EMBL" id="ABO51067.1"/>
    </source>
</evidence>
<dbReference type="KEGG" id="drm:Dred_2557"/>
<keyword evidence="2" id="KW-1185">Reference proteome</keyword>
<sequence>MRVAIIGAGISGLACAHELEHNGIYPDIFEERSRSGELFSHVAGILQLMNRPVRNPLKWIKKEYHINFEPLATWKKITMNSANVTRTVTSTNFGYFLERGQGERSLETQLSNSIKSRINFNHRANYSELAQEYDYVVVATGHKEAGATLGILEDIFTTMVRGAEVLGEFDTEELIMWVNTDYALGAYAYLTPFSNNRASLVLIHANASREEMERHWVTFLKKEKLDYQITENFLLSHTACYAYPHQVGNILLVGTAGGFMESFLGFGTLSSLRSGVLAGRAIARNQSFNKAVYHLNQEMKRSVRLREIINTMDNKDYDRLIAAGTLPLVKNLIYNTNFPILKYTADILELVRASVDWQKKSILPARKPTKR</sequence>
<gene>
    <name evidence="1" type="ordered locus">Dred_2557</name>
</gene>
<dbReference type="Pfam" id="PF13450">
    <property type="entry name" value="NAD_binding_8"/>
    <property type="match status" value="1"/>
</dbReference>
<dbReference type="PANTHER" id="PTHR42685">
    <property type="entry name" value="GERANYLGERANYL DIPHOSPHATE REDUCTASE"/>
    <property type="match status" value="1"/>
</dbReference>
<dbReference type="PANTHER" id="PTHR42685:SF18">
    <property type="entry name" value="DIGERANYLGERANYLGLYCEROPHOSPHOLIPID REDUCTASE"/>
    <property type="match status" value="1"/>
</dbReference>
<dbReference type="eggNOG" id="COG0644">
    <property type="taxonomic scope" value="Bacteria"/>
</dbReference>
<dbReference type="SUPFAM" id="SSF51905">
    <property type="entry name" value="FAD/NAD(P)-binding domain"/>
    <property type="match status" value="1"/>
</dbReference>
<reference evidence="1 2" key="1">
    <citation type="submission" date="2007-03" db="EMBL/GenBank/DDBJ databases">
        <title>Complete sequence of Desulfotomaculum reducens MI-1.</title>
        <authorList>
            <consortium name="US DOE Joint Genome Institute"/>
            <person name="Copeland A."/>
            <person name="Lucas S."/>
            <person name="Lapidus A."/>
            <person name="Barry K."/>
            <person name="Detter J.C."/>
            <person name="Glavina del Rio T."/>
            <person name="Hammon N."/>
            <person name="Israni S."/>
            <person name="Dalin E."/>
            <person name="Tice H."/>
            <person name="Pitluck S."/>
            <person name="Sims D."/>
            <person name="Brettin T."/>
            <person name="Bruce D."/>
            <person name="Han C."/>
            <person name="Tapia R."/>
            <person name="Schmutz J."/>
            <person name="Larimer F."/>
            <person name="Land M."/>
            <person name="Hauser L."/>
            <person name="Kyrpides N."/>
            <person name="Kim E."/>
            <person name="Tebo B.M."/>
            <person name="Richardson P."/>
        </authorList>
    </citation>
    <scope>NUCLEOTIDE SEQUENCE [LARGE SCALE GENOMIC DNA]</scope>
    <source>
        <strain evidence="1 2">MI-1</strain>
    </source>
</reference>
<dbReference type="Proteomes" id="UP000001556">
    <property type="component" value="Chromosome"/>
</dbReference>
<dbReference type="HOGENOM" id="CLU_066400_0_0_9"/>
<proteinExistence type="predicted"/>
<dbReference type="PRINTS" id="PR00419">
    <property type="entry name" value="ADXRDTASE"/>
</dbReference>
<dbReference type="PROSITE" id="PS51257">
    <property type="entry name" value="PROKAR_LIPOPROTEIN"/>
    <property type="match status" value="1"/>
</dbReference>
<dbReference type="InterPro" id="IPR050407">
    <property type="entry name" value="Geranylgeranyl_reductase"/>
</dbReference>